<keyword evidence="9" id="KW-0413">Isomerase</keyword>
<feature type="binding site" evidence="5">
    <location>
        <position position="113"/>
    </location>
    <ligand>
        <name>Zn(2+)</name>
        <dbReference type="ChEBI" id="CHEBI:29105"/>
    </ligand>
</feature>
<dbReference type="Pfam" id="PF21621">
    <property type="entry name" value="MPI_cupin_dom"/>
    <property type="match status" value="1"/>
</dbReference>
<dbReference type="PIRSF" id="PIRSF036894">
    <property type="entry name" value="PMI_Firm_short"/>
    <property type="match status" value="1"/>
</dbReference>
<dbReference type="InterPro" id="IPR014710">
    <property type="entry name" value="RmlC-like_jellyroll"/>
</dbReference>
<dbReference type="InterPro" id="IPR051804">
    <property type="entry name" value="Carb_Metab_Reg_Kinase/Isom"/>
</dbReference>
<protein>
    <recommendedName>
        <fullName evidence="3">Phosphohexomutase</fullName>
    </recommendedName>
    <alternativeName>
        <fullName evidence="4">Phosphomannose isomerase</fullName>
    </alternativeName>
</protein>
<dbReference type="EMBL" id="ABXP02000091">
    <property type="protein sequence ID" value="KKC29361.1"/>
    <property type="molecule type" value="Genomic_DNA"/>
</dbReference>
<dbReference type="Proteomes" id="UP000010146">
    <property type="component" value="Unassembled WGS sequence"/>
</dbReference>
<evidence type="ECO:0000313" key="9">
    <source>
        <dbReference type="EMBL" id="KKC29361.1"/>
    </source>
</evidence>
<evidence type="ECO:0000256" key="6">
    <source>
        <dbReference type="PIRSR" id="PIRSR036894-2"/>
    </source>
</evidence>
<evidence type="ECO:0000259" key="8">
    <source>
        <dbReference type="Pfam" id="PF21621"/>
    </source>
</evidence>
<organism evidence="9 10">
    <name type="scientific">Caldanaerobacter subterraneus subsp. pacificus DSM 12653</name>
    <dbReference type="NCBI Taxonomy" id="391606"/>
    <lineage>
        <taxon>Bacteria</taxon>
        <taxon>Bacillati</taxon>
        <taxon>Bacillota</taxon>
        <taxon>Clostridia</taxon>
        <taxon>Thermoanaerobacterales</taxon>
        <taxon>Thermoanaerobacteraceae</taxon>
        <taxon>Caldanaerobacter</taxon>
    </lineage>
</organism>
<evidence type="ECO:0000256" key="3">
    <source>
        <dbReference type="ARBA" id="ARBA00029741"/>
    </source>
</evidence>
<dbReference type="Pfam" id="PF20511">
    <property type="entry name" value="PMI_typeI_cat"/>
    <property type="match status" value="1"/>
</dbReference>
<keyword evidence="2 5" id="KW-0862">Zinc</keyword>
<feature type="domain" description="Phosphomannose isomerase type I catalytic" evidence="7">
    <location>
        <begin position="19"/>
        <end position="122"/>
    </location>
</feature>
<dbReference type="CDD" id="cd07010">
    <property type="entry name" value="cupin_PMI_type_I_N_bac"/>
    <property type="match status" value="1"/>
</dbReference>
<dbReference type="GO" id="GO:0005975">
    <property type="term" value="P:carbohydrate metabolic process"/>
    <property type="evidence" value="ECO:0007669"/>
    <property type="project" value="InterPro"/>
</dbReference>
<reference evidence="10" key="3">
    <citation type="submission" date="2015-02" db="EMBL/GenBank/DDBJ databases">
        <title>Genome analysis of three genomes within the thermophilic hydrogenogenic bacterial species Caldanaerobacter subterraneus.</title>
        <authorList>
            <person name="Sant'Anna F.H."/>
            <person name="Lebedinsky A."/>
            <person name="Sokolova T."/>
            <person name="Robb F.T."/>
            <person name="Gonzalez J.M."/>
        </authorList>
    </citation>
    <scope>NUCLEOTIDE SEQUENCE [LARGE SCALE GENOMIC DNA]</scope>
    <source>
        <strain evidence="10">DSM 12653</strain>
    </source>
</reference>
<dbReference type="Gene3D" id="2.60.120.10">
    <property type="entry name" value="Jelly Rolls"/>
    <property type="match status" value="2"/>
</dbReference>
<comment type="caution">
    <text evidence="9">The sequence shown here is derived from an EMBL/GenBank/DDBJ whole genome shotgun (WGS) entry which is preliminary data.</text>
</comment>
<dbReference type="AlphaFoldDB" id="B7RAF6"/>
<evidence type="ECO:0000256" key="2">
    <source>
        <dbReference type="ARBA" id="ARBA00022833"/>
    </source>
</evidence>
<dbReference type="GO" id="GO:0008270">
    <property type="term" value="F:zinc ion binding"/>
    <property type="evidence" value="ECO:0007669"/>
    <property type="project" value="InterPro"/>
</dbReference>
<reference evidence="9 10" key="1">
    <citation type="submission" date="2008-07" db="EMBL/GenBank/DDBJ databases">
        <authorList>
            <person name="Gonzalez J."/>
            <person name="Sokolova T."/>
            <person name="Ferriera S."/>
            <person name="Johnson J."/>
            <person name="Kravitz S."/>
            <person name="Beeson K."/>
            <person name="Sutton G."/>
            <person name="Rogers Y.-H."/>
            <person name="Friedman R."/>
            <person name="Frazier M."/>
            <person name="Venter J.C."/>
        </authorList>
    </citation>
    <scope>NUCLEOTIDE SEQUENCE [LARGE SCALE GENOMIC DNA]</scope>
    <source>
        <strain evidence="9 10">DSM 12653</strain>
    </source>
</reference>
<dbReference type="GO" id="GO:0004476">
    <property type="term" value="F:mannose-6-phosphate isomerase activity"/>
    <property type="evidence" value="ECO:0007669"/>
    <property type="project" value="InterPro"/>
</dbReference>
<evidence type="ECO:0000256" key="4">
    <source>
        <dbReference type="ARBA" id="ARBA00030762"/>
    </source>
</evidence>
<dbReference type="InterPro" id="IPR011051">
    <property type="entry name" value="RmlC_Cupin_sf"/>
</dbReference>
<sequence>MPLYYYLFRKERYFMEPLKFKPIFMERIWGGTALKERFGFDIPEGKKIGELWTVSDNRTAVSVIDGGEFDGKKISDVALEFAESLYGKGKKYERFPLLIKIIDAQDKLSVQVHPDDEYAYKYENGDSGKTEMWYIIDAKPGAKLVCGLKEGTTREEFIKLLEEERLEECLKEVEVKAGDVVYIPAGMVHAIGEGILICEIQQNSDLTYRVYDYNRVDEKGRKRELHVDKALDVIDFELKSDKIVPMFEEIKGGRIARAVESPYFNVEIIELAEKMEFETYDRFETLTSVEGILEVEWEEGTKVVKAGETIVIPAFVDKYKVKGKAKFLKAYVP</sequence>
<accession>B7RAF6</accession>
<proteinExistence type="predicted"/>
<feature type="binding site" evidence="5">
    <location>
        <position position="131"/>
    </location>
    <ligand>
        <name>Zn(2+)</name>
        <dbReference type="ChEBI" id="CHEBI:29105"/>
    </ligand>
</feature>
<name>B7RAF6_9THEO</name>
<evidence type="ECO:0000256" key="1">
    <source>
        <dbReference type="ARBA" id="ARBA00022723"/>
    </source>
</evidence>
<comment type="cofactor">
    <cofactor evidence="5">
        <name>Zn(2+)</name>
        <dbReference type="ChEBI" id="CHEBI:29105"/>
    </cofactor>
    <text evidence="5">Binds 1 zinc ion per subunit.</text>
</comment>
<keyword evidence="1 5" id="KW-0479">Metal-binding</keyword>
<dbReference type="PANTHER" id="PTHR42742:SF3">
    <property type="entry name" value="FRUCTOKINASE"/>
    <property type="match status" value="1"/>
</dbReference>
<feature type="binding site" evidence="5">
    <location>
        <position position="189"/>
    </location>
    <ligand>
        <name>Zn(2+)</name>
        <dbReference type="ChEBI" id="CHEBI:29105"/>
    </ligand>
</feature>
<feature type="active site" evidence="6">
    <location>
        <position position="209"/>
    </location>
</feature>
<feature type="domain" description="Mannose-6-phosphate isomerase cupin" evidence="8">
    <location>
        <begin position="257"/>
        <end position="331"/>
    </location>
</feature>
<evidence type="ECO:0000313" key="10">
    <source>
        <dbReference type="Proteomes" id="UP000010146"/>
    </source>
</evidence>
<dbReference type="InterPro" id="IPR014628">
    <property type="entry name" value="Man6P_isomerase_Firm_short"/>
</dbReference>
<gene>
    <name evidence="9" type="ORF">CDSM653_01624</name>
</gene>
<dbReference type="InterPro" id="IPR046457">
    <property type="entry name" value="PMI_typeI_cat"/>
</dbReference>
<evidence type="ECO:0000256" key="5">
    <source>
        <dbReference type="PIRSR" id="PIRSR036894-1"/>
    </source>
</evidence>
<reference evidence="9 10" key="2">
    <citation type="journal article" date="2015" name="BMC Genomics">
        <title>Analysis of three genomes within the thermophilic bacterial species Caldanaerobacter subterraneus with a focus on carbon monoxide dehydrogenase evolution and hydrolase diversity.</title>
        <authorList>
            <person name="Sant'Anna F.H."/>
            <person name="Lebedinsky A.V."/>
            <person name="Sokolova T.G."/>
            <person name="Robb F.T."/>
            <person name="Gonzalez J.M."/>
        </authorList>
    </citation>
    <scope>NUCLEOTIDE SEQUENCE [LARGE SCALE GENOMIC DNA]</scope>
    <source>
        <strain evidence="9 10">DSM 12653</strain>
    </source>
</reference>
<dbReference type="InterPro" id="IPR049071">
    <property type="entry name" value="MPI_cupin_dom"/>
</dbReference>
<dbReference type="SUPFAM" id="SSF51182">
    <property type="entry name" value="RmlC-like cupins"/>
    <property type="match status" value="1"/>
</dbReference>
<dbReference type="PANTHER" id="PTHR42742">
    <property type="entry name" value="TRANSCRIPTIONAL REPRESSOR MPRA"/>
    <property type="match status" value="1"/>
</dbReference>
<evidence type="ECO:0000259" key="7">
    <source>
        <dbReference type="Pfam" id="PF20511"/>
    </source>
</evidence>